<proteinExistence type="predicted"/>
<keyword evidence="2" id="KW-1185">Reference proteome</keyword>
<dbReference type="KEGG" id="kro:BVG79_02179"/>
<protein>
    <submittedName>
        <fullName evidence="1">Uncharacterized protein</fullName>
    </submittedName>
</protein>
<sequence>MFGLLPCAADGGDAAAGAQVGGIPRLASQLGRKAVRPSSITRQEKVEWIRPYLTDMSKIFALAGHCLQANRIKLGGA</sequence>
<evidence type="ECO:0000313" key="2">
    <source>
        <dbReference type="Proteomes" id="UP000242447"/>
    </source>
</evidence>
<evidence type="ECO:0000313" key="1">
    <source>
        <dbReference type="EMBL" id="ARO15519.1"/>
    </source>
</evidence>
<name>A0A1W6P256_9RHOB</name>
<reference evidence="1 2" key="1">
    <citation type="submission" date="2017-02" db="EMBL/GenBank/DDBJ databases">
        <title>Ketogulonicigenium robustum SPU B003 Genome sequencing and assembly.</title>
        <authorList>
            <person name="Li Y."/>
            <person name="Liu L."/>
            <person name="Wang C."/>
            <person name="Zhang M."/>
            <person name="Zhang T."/>
            <person name="Zhang Y."/>
        </authorList>
    </citation>
    <scope>NUCLEOTIDE SEQUENCE [LARGE SCALE GENOMIC DNA]</scope>
    <source>
        <strain evidence="1 2">SPU_B003</strain>
    </source>
</reference>
<dbReference type="AlphaFoldDB" id="A0A1W6P256"/>
<dbReference type="Proteomes" id="UP000242447">
    <property type="component" value="Chromosome"/>
</dbReference>
<gene>
    <name evidence="1" type="ORF">BVG79_02179</name>
</gene>
<organism evidence="1 2">
    <name type="scientific">Ketogulonicigenium robustum</name>
    <dbReference type="NCBI Taxonomy" id="92947"/>
    <lineage>
        <taxon>Bacteria</taxon>
        <taxon>Pseudomonadati</taxon>
        <taxon>Pseudomonadota</taxon>
        <taxon>Alphaproteobacteria</taxon>
        <taxon>Rhodobacterales</taxon>
        <taxon>Roseobacteraceae</taxon>
        <taxon>Ketogulonicigenium</taxon>
    </lineage>
</organism>
<accession>A0A1W6P256</accession>
<dbReference type="EMBL" id="CP019937">
    <property type="protein sequence ID" value="ARO15519.1"/>
    <property type="molecule type" value="Genomic_DNA"/>
</dbReference>